<sequence>MAESFEESIKVFGELVSRPYMFSKLKEFAEANPNCNNLPDMLGIYERRIKDLNEGRIQDELELEELRKKFAELCDKFVNFKEAVIKEEEEEYERVMKKRPEEKAYGKKRRQ</sequence>
<comment type="caution">
    <text evidence="2">The sequence shown here is derived from an EMBL/GenBank/DDBJ whole genome shotgun (WGS) entry which is preliminary data.</text>
</comment>
<dbReference type="AlphaFoldDB" id="A0A8X6N740"/>
<gene>
    <name evidence="2" type="ORF">NPIL_42701</name>
</gene>
<dbReference type="Proteomes" id="UP000887013">
    <property type="component" value="Unassembled WGS sequence"/>
</dbReference>
<name>A0A8X6N740_NEPPI</name>
<keyword evidence="3" id="KW-1185">Reference proteome</keyword>
<reference evidence="2" key="1">
    <citation type="submission" date="2020-08" db="EMBL/GenBank/DDBJ databases">
        <title>Multicomponent nature underlies the extraordinary mechanical properties of spider dragline silk.</title>
        <authorList>
            <person name="Kono N."/>
            <person name="Nakamura H."/>
            <person name="Mori M."/>
            <person name="Yoshida Y."/>
            <person name="Ohtoshi R."/>
            <person name="Malay A.D."/>
            <person name="Moran D.A.P."/>
            <person name="Tomita M."/>
            <person name="Numata K."/>
            <person name="Arakawa K."/>
        </authorList>
    </citation>
    <scope>NUCLEOTIDE SEQUENCE</scope>
</reference>
<evidence type="ECO:0000313" key="3">
    <source>
        <dbReference type="Proteomes" id="UP000887013"/>
    </source>
</evidence>
<keyword evidence="1" id="KW-0175">Coiled coil</keyword>
<dbReference type="EMBL" id="BMAW01006339">
    <property type="protein sequence ID" value="GFS98441.1"/>
    <property type="molecule type" value="Genomic_DNA"/>
</dbReference>
<evidence type="ECO:0000313" key="2">
    <source>
        <dbReference type="EMBL" id="GFS98441.1"/>
    </source>
</evidence>
<accession>A0A8X6N740</accession>
<protein>
    <submittedName>
        <fullName evidence="2">Uncharacterized protein</fullName>
    </submittedName>
</protein>
<feature type="coiled-coil region" evidence="1">
    <location>
        <begin position="49"/>
        <end position="98"/>
    </location>
</feature>
<proteinExistence type="predicted"/>
<organism evidence="2 3">
    <name type="scientific">Nephila pilipes</name>
    <name type="common">Giant wood spider</name>
    <name type="synonym">Nephila maculata</name>
    <dbReference type="NCBI Taxonomy" id="299642"/>
    <lineage>
        <taxon>Eukaryota</taxon>
        <taxon>Metazoa</taxon>
        <taxon>Ecdysozoa</taxon>
        <taxon>Arthropoda</taxon>
        <taxon>Chelicerata</taxon>
        <taxon>Arachnida</taxon>
        <taxon>Araneae</taxon>
        <taxon>Araneomorphae</taxon>
        <taxon>Entelegynae</taxon>
        <taxon>Araneoidea</taxon>
        <taxon>Nephilidae</taxon>
        <taxon>Nephila</taxon>
    </lineage>
</organism>
<evidence type="ECO:0000256" key="1">
    <source>
        <dbReference type="SAM" id="Coils"/>
    </source>
</evidence>